<feature type="compositionally biased region" description="Polar residues" evidence="1">
    <location>
        <begin position="159"/>
        <end position="177"/>
    </location>
</feature>
<dbReference type="OrthoDB" id="5917212at2759"/>
<feature type="region of interest" description="Disordered" evidence="1">
    <location>
        <begin position="139"/>
        <end position="188"/>
    </location>
</feature>
<dbReference type="InterPro" id="IPR029205">
    <property type="entry name" value="Clathrin-bd"/>
</dbReference>
<name>A0A9P0BUC0_CHRIL</name>
<dbReference type="PANTHER" id="PTHR16156">
    <property type="entry name" value="AFTIPHILIN A-RELATED"/>
    <property type="match status" value="1"/>
</dbReference>
<feature type="region of interest" description="Disordered" evidence="1">
    <location>
        <begin position="1"/>
        <end position="75"/>
    </location>
</feature>
<dbReference type="GO" id="GO:0030121">
    <property type="term" value="C:AP-1 adaptor complex"/>
    <property type="evidence" value="ECO:0007669"/>
    <property type="project" value="TreeGrafter"/>
</dbReference>
<feature type="region of interest" description="Disordered" evidence="1">
    <location>
        <begin position="505"/>
        <end position="537"/>
    </location>
</feature>
<feature type="compositionally biased region" description="Polar residues" evidence="1">
    <location>
        <begin position="1030"/>
        <end position="1040"/>
    </location>
</feature>
<reference evidence="3" key="1">
    <citation type="submission" date="2021-12" db="EMBL/GenBank/DDBJ databases">
        <authorList>
            <person name="King R."/>
        </authorList>
    </citation>
    <scope>NUCLEOTIDE SEQUENCE</scope>
</reference>
<organism evidence="3 4">
    <name type="scientific">Chrysodeixis includens</name>
    <name type="common">Soybean looper</name>
    <name type="synonym">Pseudoplusia includens</name>
    <dbReference type="NCBI Taxonomy" id="689277"/>
    <lineage>
        <taxon>Eukaryota</taxon>
        <taxon>Metazoa</taxon>
        <taxon>Ecdysozoa</taxon>
        <taxon>Arthropoda</taxon>
        <taxon>Hexapoda</taxon>
        <taxon>Insecta</taxon>
        <taxon>Pterygota</taxon>
        <taxon>Neoptera</taxon>
        <taxon>Endopterygota</taxon>
        <taxon>Lepidoptera</taxon>
        <taxon>Glossata</taxon>
        <taxon>Ditrysia</taxon>
        <taxon>Noctuoidea</taxon>
        <taxon>Noctuidae</taxon>
        <taxon>Plusiinae</taxon>
        <taxon>Chrysodeixis</taxon>
    </lineage>
</organism>
<keyword evidence="4" id="KW-1185">Reference proteome</keyword>
<dbReference type="EMBL" id="LR824023">
    <property type="protein sequence ID" value="CAH0594268.1"/>
    <property type="molecule type" value="Genomic_DNA"/>
</dbReference>
<gene>
    <name evidence="3" type="ORF">CINC_LOCUS6241</name>
</gene>
<dbReference type="Proteomes" id="UP001154114">
    <property type="component" value="Chromosome 20"/>
</dbReference>
<evidence type="ECO:0000313" key="4">
    <source>
        <dbReference type="Proteomes" id="UP001154114"/>
    </source>
</evidence>
<evidence type="ECO:0000259" key="2">
    <source>
        <dbReference type="Pfam" id="PF15045"/>
    </source>
</evidence>
<dbReference type="PANTHER" id="PTHR16156:SF10">
    <property type="entry name" value="AFTIPHILIN-RELATED"/>
    <property type="match status" value="1"/>
</dbReference>
<feature type="compositionally biased region" description="Polar residues" evidence="1">
    <location>
        <begin position="50"/>
        <end position="60"/>
    </location>
</feature>
<feature type="domain" description="Aftiphilin clathrin-binding box" evidence="2">
    <location>
        <begin position="423"/>
        <end position="487"/>
    </location>
</feature>
<evidence type="ECO:0000256" key="1">
    <source>
        <dbReference type="SAM" id="MobiDB-lite"/>
    </source>
</evidence>
<dbReference type="InterPro" id="IPR046359">
    <property type="entry name" value="Aftin-like"/>
</dbReference>
<feature type="compositionally biased region" description="Basic and acidic residues" evidence="1">
    <location>
        <begin position="1041"/>
        <end position="1050"/>
    </location>
</feature>
<sequence>MSIPPLVCSTPPPPEQCEDDKDTEDFDLSYNLSQEEDDDDVNNDYNYGNFSSYNHYQPSPENKPHEIKEHEITKKVDDEVQKEIFIEYENNRETEQSNSSREVFGTSDINENKLKCDEDTNIEDLNLKLDEEIVTIIEDNSDELETSEQNADSFKDLNIPSSSNNSSQGTNVSSCENVNDPVEGRKDTHVDYEEEFVERFSEETTKFESNADPVDIALPEPKDAKSPVQIVEPPRIEETLNPGELSKEYKQSSPELNIPANDINLDDDFGEFDDFKFVNTKTDVATVVDGSNPWENAETNESDFGNFTANFDENQFRSTEPPLKTTSISETNQNITEIKDEESNLDSDFEDFEDFKSSAVKSGTNVAPEEECQQLHFLNLQATDNEHQIMESISKVLSSVFQEEISNATVETECKLESLLSETWGHLMQTDERQPYIVNWNNSLGQKTLLKALCIDSRNILFGPKWSSHMPKYAANLSNAPLQPQKQASAPSNVSASEVVADKSVNKQTTWSDPFTSDGQESCSTENDSSNITPRPTDLDVFEAATSTKSDKIYSNTLGVQPMRQISLPDTHIFTPTDSEIPRSKTIHYDRSPGVLLPQPALGDNNVQADNSATQSVNSIPDTSSENSNEYWEFQDFKSTINTTSLPASINQSEIPQDNKMEIATTLPIANIAYQTNLLQPIKVEPSMPTLNWPDPGEVKVAYDDFSDFVSISSQPMEKQGSAEPPLPQMNADNIHKSEHLNDLNEKPNVITMEAAKPKSDDIVDDDFDTFQSALPTNSASNDFKTTFAFAGNQTPVDDFTDFNNGSPKHNNIKSDNISFATMQRPSEALTPNVGYISNTTEIANKSSLSLGPQIQPSLLQPTPASFSAANTHTTTQRTTGQILQPLSLESYSQINWPSPGIDLQDLSRFNPVETLHSLKSDLSVSGLSKGSSPVHTQKSTVVNQSADDDAWGEFVSSKPKQQQSHSKITPVFAEDDEWTDFISSPSAKPQNGLNTISFNVHTNSNIQKSSQNKFSIKSKQTPVDIPTLNYITPKSNTHKSYNDKHFQNL</sequence>
<dbReference type="Pfam" id="PF15045">
    <property type="entry name" value="Clathrin_bdg"/>
    <property type="match status" value="1"/>
</dbReference>
<accession>A0A9P0BUC0</accession>
<dbReference type="AlphaFoldDB" id="A0A9P0BUC0"/>
<feature type="compositionally biased region" description="Acidic residues" evidence="1">
    <location>
        <begin position="16"/>
        <end position="27"/>
    </location>
</feature>
<dbReference type="GO" id="GO:0030276">
    <property type="term" value="F:clathrin binding"/>
    <property type="evidence" value="ECO:0007669"/>
    <property type="project" value="InterPro"/>
</dbReference>
<proteinExistence type="predicted"/>
<evidence type="ECO:0000313" key="3">
    <source>
        <dbReference type="EMBL" id="CAH0594268.1"/>
    </source>
</evidence>
<protein>
    <recommendedName>
        <fullName evidence="2">Aftiphilin clathrin-binding box domain-containing protein</fullName>
    </recommendedName>
</protein>
<feature type="region of interest" description="Disordered" evidence="1">
    <location>
        <begin position="1028"/>
        <end position="1050"/>
    </location>
</feature>
<feature type="compositionally biased region" description="Basic and acidic residues" evidence="1">
    <location>
        <begin position="62"/>
        <end position="75"/>
    </location>
</feature>
<dbReference type="GO" id="GO:0032588">
    <property type="term" value="C:trans-Golgi network membrane"/>
    <property type="evidence" value="ECO:0007669"/>
    <property type="project" value="InterPro"/>
</dbReference>
<feature type="compositionally biased region" description="Polar residues" evidence="1">
    <location>
        <begin position="506"/>
        <end position="534"/>
    </location>
</feature>